<dbReference type="InterPro" id="IPR012495">
    <property type="entry name" value="TadE-like_dom"/>
</dbReference>
<dbReference type="RefSeq" id="WP_136573921.1">
    <property type="nucleotide sequence ID" value="NZ_STFG01000012.1"/>
</dbReference>
<evidence type="ECO:0000313" key="4">
    <source>
        <dbReference type="EMBL" id="THT99959.1"/>
    </source>
</evidence>
<gene>
    <name evidence="4" type="ORF">E9531_11570</name>
</gene>
<keyword evidence="5" id="KW-1185">Reference proteome</keyword>
<name>A0A4S8EYE8_9BURK</name>
<reference evidence="4 5" key="1">
    <citation type="journal article" date="2015" name="Antonie Van Leeuwenhoek">
        <title>Lampropedia puyangensis sp. nov., isolated from symptomatic bark of Populus ? euramericana canker and emended description of Lampropedia hyalina (Ehrenberg 1832) Lee et al. 2004.</title>
        <authorList>
            <person name="Li Y."/>
            <person name="Wang T."/>
            <person name="Piao C.G."/>
            <person name="Wang L.F."/>
            <person name="Tian G.Z."/>
            <person name="Zhu T.H."/>
            <person name="Guo M.W."/>
        </authorList>
    </citation>
    <scope>NUCLEOTIDE SEQUENCE [LARGE SCALE GENOMIC DNA]</scope>
    <source>
        <strain evidence="4 5">2-bin</strain>
    </source>
</reference>
<protein>
    <submittedName>
        <fullName evidence="4">Uncharacterized protein</fullName>
    </submittedName>
</protein>
<keyword evidence="1" id="KW-0472">Membrane</keyword>
<keyword evidence="1" id="KW-0812">Transmembrane</keyword>
<dbReference type="InterPro" id="IPR018705">
    <property type="entry name" value="DUF2134_membrane"/>
</dbReference>
<evidence type="ECO:0000256" key="1">
    <source>
        <dbReference type="SAM" id="Phobius"/>
    </source>
</evidence>
<dbReference type="AlphaFoldDB" id="A0A4S8EYE8"/>
<feature type="domain" description="TadE-like" evidence="2">
    <location>
        <begin position="23"/>
        <end position="63"/>
    </location>
</feature>
<dbReference type="EMBL" id="STFG01000012">
    <property type="protein sequence ID" value="THT99959.1"/>
    <property type="molecule type" value="Genomic_DNA"/>
</dbReference>
<evidence type="ECO:0000313" key="5">
    <source>
        <dbReference type="Proteomes" id="UP000308917"/>
    </source>
</evidence>
<dbReference type="Pfam" id="PF09977">
    <property type="entry name" value="Tad_C"/>
    <property type="match status" value="1"/>
</dbReference>
<dbReference type="Proteomes" id="UP000308917">
    <property type="component" value="Unassembled WGS sequence"/>
</dbReference>
<accession>A0A4S8EYE8</accession>
<evidence type="ECO:0000259" key="2">
    <source>
        <dbReference type="Pfam" id="PF07811"/>
    </source>
</evidence>
<feature type="transmembrane region" description="Helical" evidence="1">
    <location>
        <begin position="25"/>
        <end position="47"/>
    </location>
</feature>
<evidence type="ECO:0000259" key="3">
    <source>
        <dbReference type="Pfam" id="PF09977"/>
    </source>
</evidence>
<keyword evidence="1" id="KW-1133">Transmembrane helix</keyword>
<feature type="domain" description="DUF2134" evidence="3">
    <location>
        <begin position="67"/>
        <end position="156"/>
    </location>
</feature>
<dbReference type="Pfam" id="PF07811">
    <property type="entry name" value="TadE"/>
    <property type="match status" value="1"/>
</dbReference>
<proteinExistence type="predicted"/>
<comment type="caution">
    <text evidence="4">The sequence shown here is derived from an EMBL/GenBank/DDBJ whole genome shotgun (WGS) entry which is preliminary data.</text>
</comment>
<sequence length="793" mass="84840">MHARTPLLPQRPPLRSPGRSQKGAVLIQFALLIGVLLTILGIVDLGYMHYAKRDLQRIADLAAVEAVQNIDYSTPNTDSCLAAGNTSITNNWPAAINRDEQTTQVVCGNWDPVKNNAPHYFGMTGLLNAAHVTVQGTSPVILPGPWSRTVWAEAIAKKNEPVAAFQVGSQLLRFDEDAVLGSLLGAVGLNINDLRLLDSEGLANIKITPSGLLDLLGLNIGVDSLSVLTPEGVAQLTDVSLLNFLELTLSALRNDALCASVGLVIEGAADTCSRNFSEEISALDRIINSLENSNALEIPLEQIKIPLAGVDLDEDGIPDQGGLLAFLGIGRDDPLGAAADVRLGLGDLIKTAIGIGINGHAIEIPELNILGLVKAKATVVEPPTIAIGPVGTKGYSAQVRLNLDIDTRNLLGGVLNLLVENILGIRVNLPIGVDVVTAQAELTNIQCRRVPQTIDLEVNSSVANICVGKMQPSSIFSHTNRCEQGLAEEELIKLLHIPVLSGKLHIPALEYFDNESGLDMVVGETRSTEANQLELGNTVDNLVTNLLNLLSGLFRQPAPSPYFDGTYNADSLIDALVDTYLEMPELRNQVKDNAGFYNVAGITNLMINGATIVRDGQTVTIEPLVNNFTFSNAIPTSCVLFVCPPSQWQSGSFSQAFNAYANTPYSLLDVVGIPTLGNNFQSCAGLLSSLLNRNNCIQHNLKELLRQHKNQVGMDNATTNSIVNQIMNPNTNEVQCNGALCMLLQPVLQVLKPVLNGVGSLLTTLLDDVLGLELGRTDVKALAIECDTAHIVY</sequence>
<dbReference type="OrthoDB" id="8534992at2"/>
<organism evidence="4 5">
    <name type="scientific">Lampropedia puyangensis</name>
    <dbReference type="NCBI Taxonomy" id="1330072"/>
    <lineage>
        <taxon>Bacteria</taxon>
        <taxon>Pseudomonadati</taxon>
        <taxon>Pseudomonadota</taxon>
        <taxon>Betaproteobacteria</taxon>
        <taxon>Burkholderiales</taxon>
        <taxon>Comamonadaceae</taxon>
        <taxon>Lampropedia</taxon>
    </lineage>
</organism>